<feature type="compositionally biased region" description="Polar residues" evidence="7">
    <location>
        <begin position="1"/>
        <end position="10"/>
    </location>
</feature>
<accession>A0AAV2LPJ0</accession>
<keyword evidence="4 6" id="KW-1133">Transmembrane helix</keyword>
<dbReference type="NCBIfam" id="TIGR00797">
    <property type="entry name" value="matE"/>
    <property type="match status" value="1"/>
</dbReference>
<dbReference type="AlphaFoldDB" id="A0AAV2LPJ0"/>
<feature type="transmembrane region" description="Helical" evidence="6">
    <location>
        <begin position="50"/>
        <end position="71"/>
    </location>
</feature>
<keyword evidence="9" id="KW-1185">Reference proteome</keyword>
<evidence type="ECO:0000256" key="7">
    <source>
        <dbReference type="SAM" id="MobiDB-lite"/>
    </source>
</evidence>
<name>A0AAV2LPJ0_KNICA</name>
<comment type="similarity">
    <text evidence="2 6">Belongs to the multi antimicrobial extrusion (MATE) (TC 2.A.66.1) family.</text>
</comment>
<dbReference type="PANTHER" id="PTHR11206">
    <property type="entry name" value="MULTIDRUG RESISTANCE PROTEIN"/>
    <property type="match status" value="1"/>
</dbReference>
<sequence length="647" mass="70685">MNYTSKSSVATEDDYERPVEEEEDQGSCLKRGKNLIPAVYRTEFVELFKLAGPVIISQTMIFMTGFVSIVFSGHLGKTELASVALSIAVINVTGISIGTGLSLTCDTLISQTYGSGNMKRVGVILQRGVLILLLACFPCWAILLNTEVLLLLVKQSPAVASQSQLYVNIFMPSLPAAFMYQLQARYLQNQSIIWPQVITGLIGNILNAVINYILIYPLDLGIGGSAAANAISQFLLAIILFIYIYARGLHKKTWAGWSLECLQEWGPFIKLAIPSMLMLCLEWWMFEIGGFLAGIISETELGSQSVVYELAVVGYMIPLGLSAAASVRVGQALGAGKVEQAKLSAKVPIVSGFCMACVVAALFMSIKDYVAYVFTTEREIIERVSEVVIVYSFTHIGDATAGINGGVVRGAGKQSVGALFNLVGYYAIGLPIGVSLMFPAKMGIKGLWVGLLISVFTQAVVFITYLSKLNWRQAAVEAQKRAGVLVNTEAQINSIDSKEVTSTEPVYETPDNCLQDQPESSPAAGCEDEDLGYTDNVQHEIPVLDEVPINQPYRRIPPNQYKEWLIVAQSSMALNIPGIVAVVVFYLLILGRGVWAAQKSRRAERNGRGNRTEVVLLGDRNINLVVGIFTMMGKYTIHSAWYRKHSH</sequence>
<comment type="subcellular location">
    <subcellularLocation>
        <location evidence="1">Membrane</location>
        <topology evidence="1">Multi-pass membrane protein</topology>
    </subcellularLocation>
</comment>
<dbReference type="InterPro" id="IPR045069">
    <property type="entry name" value="MATE_euk"/>
</dbReference>
<evidence type="ECO:0000313" key="8">
    <source>
        <dbReference type="EMBL" id="CAL1602160.1"/>
    </source>
</evidence>
<dbReference type="GO" id="GO:1990961">
    <property type="term" value="P:xenobiotic detoxification by transmembrane export across the plasma membrane"/>
    <property type="evidence" value="ECO:0007669"/>
    <property type="project" value="InterPro"/>
</dbReference>
<keyword evidence="3 6" id="KW-0812">Transmembrane</keyword>
<keyword evidence="5 6" id="KW-0472">Membrane</keyword>
<feature type="transmembrane region" description="Helical" evidence="6">
    <location>
        <begin position="418"/>
        <end position="440"/>
    </location>
</feature>
<organism evidence="8 9">
    <name type="scientific">Knipowitschia caucasica</name>
    <name type="common">Caucasian dwarf goby</name>
    <name type="synonym">Pomatoschistus caucasicus</name>
    <dbReference type="NCBI Taxonomy" id="637954"/>
    <lineage>
        <taxon>Eukaryota</taxon>
        <taxon>Metazoa</taxon>
        <taxon>Chordata</taxon>
        <taxon>Craniata</taxon>
        <taxon>Vertebrata</taxon>
        <taxon>Euteleostomi</taxon>
        <taxon>Actinopterygii</taxon>
        <taxon>Neopterygii</taxon>
        <taxon>Teleostei</taxon>
        <taxon>Neoteleostei</taxon>
        <taxon>Acanthomorphata</taxon>
        <taxon>Gobiaria</taxon>
        <taxon>Gobiiformes</taxon>
        <taxon>Gobioidei</taxon>
        <taxon>Gobiidae</taxon>
        <taxon>Gobiinae</taxon>
        <taxon>Knipowitschia</taxon>
    </lineage>
</organism>
<feature type="transmembrane region" description="Helical" evidence="6">
    <location>
        <begin position="447"/>
        <end position="466"/>
    </location>
</feature>
<feature type="transmembrane region" description="Helical" evidence="6">
    <location>
        <begin position="163"/>
        <end position="180"/>
    </location>
</feature>
<dbReference type="GO" id="GO:0016020">
    <property type="term" value="C:membrane"/>
    <property type="evidence" value="ECO:0007669"/>
    <property type="project" value="UniProtKB-SubCell"/>
</dbReference>
<feature type="compositionally biased region" description="Acidic residues" evidence="7">
    <location>
        <begin position="11"/>
        <end position="25"/>
    </location>
</feature>
<feature type="region of interest" description="Disordered" evidence="7">
    <location>
        <begin position="1"/>
        <end position="26"/>
    </location>
</feature>
<feature type="transmembrane region" description="Helical" evidence="6">
    <location>
        <begin position="347"/>
        <end position="366"/>
    </location>
</feature>
<evidence type="ECO:0000256" key="2">
    <source>
        <dbReference type="ARBA" id="ARBA00010199"/>
    </source>
</evidence>
<feature type="transmembrane region" description="Helical" evidence="6">
    <location>
        <begin position="306"/>
        <end position="327"/>
    </location>
</feature>
<gene>
    <name evidence="8" type="ORF">KC01_LOCUS29970</name>
</gene>
<reference evidence="8 9" key="1">
    <citation type="submission" date="2024-04" db="EMBL/GenBank/DDBJ databases">
        <authorList>
            <person name="Waldvogel A.-M."/>
            <person name="Schoenle A."/>
        </authorList>
    </citation>
    <scope>NUCLEOTIDE SEQUENCE [LARGE SCALE GENOMIC DNA]</scope>
</reference>
<protein>
    <recommendedName>
        <fullName evidence="6">Multidrug and toxin extrusion protein</fullName>
    </recommendedName>
</protein>
<feature type="transmembrane region" description="Helical" evidence="6">
    <location>
        <begin position="83"/>
        <end position="103"/>
    </location>
</feature>
<feature type="transmembrane region" description="Helical" evidence="6">
    <location>
        <begin position="226"/>
        <end position="246"/>
    </location>
</feature>
<dbReference type="Pfam" id="PF01554">
    <property type="entry name" value="MatE"/>
    <property type="match status" value="2"/>
</dbReference>
<feature type="transmembrane region" description="Helical" evidence="6">
    <location>
        <begin position="192"/>
        <end position="214"/>
    </location>
</feature>
<evidence type="ECO:0000256" key="1">
    <source>
        <dbReference type="ARBA" id="ARBA00004141"/>
    </source>
</evidence>
<dbReference type="InterPro" id="IPR002528">
    <property type="entry name" value="MATE_fam"/>
</dbReference>
<evidence type="ECO:0000256" key="4">
    <source>
        <dbReference type="ARBA" id="ARBA00022989"/>
    </source>
</evidence>
<dbReference type="Proteomes" id="UP001497482">
    <property type="component" value="Chromosome 3"/>
</dbReference>
<proteinExistence type="inferred from homology"/>
<evidence type="ECO:0000256" key="5">
    <source>
        <dbReference type="ARBA" id="ARBA00023136"/>
    </source>
</evidence>
<dbReference type="GO" id="GO:0042910">
    <property type="term" value="F:xenobiotic transmembrane transporter activity"/>
    <property type="evidence" value="ECO:0007669"/>
    <property type="project" value="InterPro"/>
</dbReference>
<dbReference type="EMBL" id="OZ035825">
    <property type="protein sequence ID" value="CAL1602160.1"/>
    <property type="molecule type" value="Genomic_DNA"/>
</dbReference>
<evidence type="ECO:0000313" key="9">
    <source>
        <dbReference type="Proteomes" id="UP001497482"/>
    </source>
</evidence>
<feature type="transmembrane region" description="Helical" evidence="6">
    <location>
        <begin position="124"/>
        <end position="143"/>
    </location>
</feature>
<dbReference type="GO" id="GO:0015297">
    <property type="term" value="F:antiporter activity"/>
    <property type="evidence" value="ECO:0007669"/>
    <property type="project" value="InterPro"/>
</dbReference>
<dbReference type="CDD" id="cd13132">
    <property type="entry name" value="MATE_eukaryotic"/>
    <property type="match status" value="1"/>
</dbReference>
<feature type="transmembrane region" description="Helical" evidence="6">
    <location>
        <begin position="267"/>
        <end position="286"/>
    </location>
</feature>
<evidence type="ECO:0000256" key="3">
    <source>
        <dbReference type="ARBA" id="ARBA00022692"/>
    </source>
</evidence>
<evidence type="ECO:0000256" key="6">
    <source>
        <dbReference type="RuleBase" id="RU004914"/>
    </source>
</evidence>
<feature type="transmembrane region" description="Helical" evidence="6">
    <location>
        <begin position="572"/>
        <end position="595"/>
    </location>
</feature>